<evidence type="ECO:0000259" key="2">
    <source>
        <dbReference type="PROSITE" id="PS50093"/>
    </source>
</evidence>
<protein>
    <submittedName>
        <fullName evidence="3">Cell surface protein</fullName>
    </submittedName>
</protein>
<dbReference type="Proteomes" id="UP000075320">
    <property type="component" value="Unassembled WGS sequence"/>
</dbReference>
<organism evidence="3 4">
    <name type="scientific">Bdellovibrio bacteriovorus</name>
    <dbReference type="NCBI Taxonomy" id="959"/>
    <lineage>
        <taxon>Bacteria</taxon>
        <taxon>Pseudomonadati</taxon>
        <taxon>Bdellovibrionota</taxon>
        <taxon>Bdellovibrionia</taxon>
        <taxon>Bdellovibrionales</taxon>
        <taxon>Pseudobdellovibrionaceae</taxon>
        <taxon>Bdellovibrio</taxon>
    </lineage>
</organism>
<dbReference type="InterPro" id="IPR036844">
    <property type="entry name" value="Hint_dom_sf"/>
</dbReference>
<dbReference type="Gene3D" id="2.170.16.10">
    <property type="entry name" value="Hedgehog/Intein (Hint) domain"/>
    <property type="match status" value="1"/>
</dbReference>
<dbReference type="CDD" id="cd00081">
    <property type="entry name" value="Hint"/>
    <property type="match status" value="1"/>
</dbReference>
<dbReference type="SUPFAM" id="SSF51294">
    <property type="entry name" value="Hedgehog/intein (Hint) domain"/>
    <property type="match status" value="1"/>
</dbReference>
<dbReference type="InterPro" id="IPR000601">
    <property type="entry name" value="PKD_dom"/>
</dbReference>
<dbReference type="PROSITE" id="PS50093">
    <property type="entry name" value="PKD"/>
    <property type="match status" value="2"/>
</dbReference>
<accession>A0A150WL26</accession>
<feature type="domain" description="PKD" evidence="2">
    <location>
        <begin position="251"/>
        <end position="281"/>
    </location>
</feature>
<dbReference type="Gene3D" id="2.60.40.10">
    <property type="entry name" value="Immunoglobulins"/>
    <property type="match status" value="2"/>
</dbReference>
<evidence type="ECO:0000313" key="4">
    <source>
        <dbReference type="Proteomes" id="UP000075320"/>
    </source>
</evidence>
<dbReference type="InterPro" id="IPR022409">
    <property type="entry name" value="PKD/Chitinase_dom"/>
</dbReference>
<dbReference type="CDD" id="cd00146">
    <property type="entry name" value="PKD"/>
    <property type="match status" value="2"/>
</dbReference>
<proteinExistence type="predicted"/>
<dbReference type="PROSITE" id="PS50092">
    <property type="entry name" value="TSP1"/>
    <property type="match status" value="1"/>
</dbReference>
<feature type="domain" description="PKD" evidence="2">
    <location>
        <begin position="160"/>
        <end position="206"/>
    </location>
</feature>
<dbReference type="PROSITE" id="PS51257">
    <property type="entry name" value="PROKAR_LIPOPROTEIN"/>
    <property type="match status" value="1"/>
</dbReference>
<sequence>MNYGRVLLSLSLLVAAGCQKPAATNEEIGTFNTASVSCESVPTGDGVQIVGESSAQSGSAVNYALAEAGNCVNGQNVSWKVAGASRAVATKAGLTSLYKQAGSYVVVAQEKTAGAAAVSFQTEVVSTEIAMSAPHIAFSYSDVSFGLVIPSSVTVKSIAWDFGDSTPLQAGMNPTHIFFDERVHTVKATVTDSADKVTVVSRDINIIGLVDGMECAVDVSISGPTETKVKVATTLSVFIPSCLTAKVGAVRWNFGDGQTAANQTVSHAYNAIGTYPVTATLFLGASTEPWITLKHSIRVIENLDIPEEPEEPTNPNACVFQGEKRMFEGELYSEVQACGIDGTKTVTYRDVVIEECQLVVEHLEWKETSRTKEKTNEGECQGQSCRLPDGSLLANGASKVLYTTSTPANTCESVSEVRSCNNGVLSGSQSANQMTCHEGCGSFGSHGTVKTGVVIGEIQVQKQCQFQEQGIFDIFNQVTDQTCQDGSVVNSNTRQGDIKTSGSCPVYSYAGTDNYSSCSADCGGKQTRVFVCRDDKGNQVDNSRCGDQVAPVEERVCDGNPEAVRRQESSSTTEEANSSKVCPKNQIGLIVKTREVVNTKTYACINHSVQLESDVSVPTAWVEESFCRDYVARRCSQDSLNNTEAKGRYDWMVKCQNDLPVIKEFLTNFENVTIKVDGKEVSVGGKGRELYPTFMNYAYKPEKPWIAPKVASAPCTMPATAYVATVCVSSCATPEQQILAQEHANGKLKYMPFIDALTKNAGYVASLQSAQSMGSKTVVKTKVDQWVTELIDTEHDILVFKMQSGRELKLTPNHPVVTADGMMKKAGEFKSGEALVQVGGALDPIVSITPIKHFGKVYNVFVQSSAIHHNILVTNGYLNGSAYFQNEGAKDMNRSLFRQKLTRGVFDK</sequence>
<dbReference type="InterPro" id="IPR000884">
    <property type="entry name" value="TSP1_rpt"/>
</dbReference>
<dbReference type="OrthoDB" id="5287100at2"/>
<dbReference type="SUPFAM" id="SSF82895">
    <property type="entry name" value="TSP-1 type 1 repeat"/>
    <property type="match status" value="1"/>
</dbReference>
<dbReference type="InterPro" id="IPR036383">
    <property type="entry name" value="TSP1_rpt_sf"/>
</dbReference>
<dbReference type="AlphaFoldDB" id="A0A150WL26"/>
<evidence type="ECO:0000256" key="1">
    <source>
        <dbReference type="SAM" id="MobiDB-lite"/>
    </source>
</evidence>
<name>A0A150WL26_BDEBC</name>
<dbReference type="InterPro" id="IPR035986">
    <property type="entry name" value="PKD_dom_sf"/>
</dbReference>
<dbReference type="RefSeq" id="WP_061835212.1">
    <property type="nucleotide sequence ID" value="NZ_LUKE01000002.1"/>
</dbReference>
<evidence type="ECO:0000313" key="3">
    <source>
        <dbReference type="EMBL" id="KYG64701.1"/>
    </source>
</evidence>
<keyword evidence="4" id="KW-1185">Reference proteome</keyword>
<dbReference type="SUPFAM" id="SSF49299">
    <property type="entry name" value="PKD domain"/>
    <property type="match status" value="2"/>
</dbReference>
<dbReference type="GO" id="GO:0016539">
    <property type="term" value="P:intein-mediated protein splicing"/>
    <property type="evidence" value="ECO:0007669"/>
    <property type="project" value="InterPro"/>
</dbReference>
<dbReference type="PROSITE" id="PS50817">
    <property type="entry name" value="INTEIN_N_TER"/>
    <property type="match status" value="1"/>
</dbReference>
<feature type="region of interest" description="Disordered" evidence="1">
    <location>
        <begin position="558"/>
        <end position="579"/>
    </location>
</feature>
<dbReference type="InterPro" id="IPR013783">
    <property type="entry name" value="Ig-like_fold"/>
</dbReference>
<dbReference type="InterPro" id="IPR006141">
    <property type="entry name" value="Intein_N"/>
</dbReference>
<feature type="compositionally biased region" description="Basic and acidic residues" evidence="1">
    <location>
        <begin position="558"/>
        <end position="568"/>
    </location>
</feature>
<dbReference type="SMART" id="SM00089">
    <property type="entry name" value="PKD"/>
    <property type="match status" value="2"/>
</dbReference>
<comment type="caution">
    <text evidence="3">The sequence shown here is derived from an EMBL/GenBank/DDBJ whole genome shotgun (WGS) entry which is preliminary data.</text>
</comment>
<gene>
    <name evidence="3" type="ORF">AZI86_10850</name>
</gene>
<dbReference type="Pfam" id="PF19030">
    <property type="entry name" value="TSP1_ADAMTS"/>
    <property type="match status" value="1"/>
</dbReference>
<reference evidence="3 4" key="1">
    <citation type="submission" date="2016-03" db="EMBL/GenBank/DDBJ databases">
        <authorList>
            <person name="Ploux O."/>
        </authorList>
    </citation>
    <scope>NUCLEOTIDE SEQUENCE [LARGE SCALE GENOMIC DNA]</scope>
    <source>
        <strain evidence="3 4">R0</strain>
    </source>
</reference>
<dbReference type="EMBL" id="LUKE01000002">
    <property type="protein sequence ID" value="KYG64701.1"/>
    <property type="molecule type" value="Genomic_DNA"/>
</dbReference>
<dbReference type="Pfam" id="PF18911">
    <property type="entry name" value="PKD_4"/>
    <property type="match status" value="1"/>
</dbReference>